<accession>A0ABS2L6L6</accession>
<gene>
    <name evidence="3" type="ORF">JOE66_002346</name>
</gene>
<keyword evidence="3" id="KW-0238">DNA-binding</keyword>
<comment type="caution">
    <text evidence="3">The sequence shown here is derived from an EMBL/GenBank/DDBJ whole genome shotgun (WGS) entry which is preliminary data.</text>
</comment>
<dbReference type="GO" id="GO:0003677">
    <property type="term" value="F:DNA binding"/>
    <property type="evidence" value="ECO:0007669"/>
    <property type="project" value="UniProtKB-KW"/>
</dbReference>
<dbReference type="Proteomes" id="UP000776164">
    <property type="component" value="Unassembled WGS sequence"/>
</dbReference>
<name>A0ABS2L6L6_9MICO</name>
<organism evidence="3 4">
    <name type="scientific">Subtercola frigoramans</name>
    <dbReference type="NCBI Taxonomy" id="120298"/>
    <lineage>
        <taxon>Bacteria</taxon>
        <taxon>Bacillati</taxon>
        <taxon>Actinomycetota</taxon>
        <taxon>Actinomycetes</taxon>
        <taxon>Micrococcales</taxon>
        <taxon>Microbacteriaceae</taxon>
        <taxon>Subtercola</taxon>
    </lineage>
</organism>
<dbReference type="InterPro" id="IPR001789">
    <property type="entry name" value="Sig_transdc_resp-reg_receiver"/>
</dbReference>
<comment type="caution">
    <text evidence="1">Lacks conserved residue(s) required for the propagation of feature annotation.</text>
</comment>
<dbReference type="SUPFAM" id="SSF52172">
    <property type="entry name" value="CheY-like"/>
    <property type="match status" value="1"/>
</dbReference>
<sequence>MNPTGRRSVILIEDQMLMRVLVAESLEAAGFSVSAYADASSALEEFDSVDPDAHHL</sequence>
<dbReference type="InterPro" id="IPR011006">
    <property type="entry name" value="CheY-like_superfamily"/>
</dbReference>
<keyword evidence="4" id="KW-1185">Reference proteome</keyword>
<evidence type="ECO:0000313" key="4">
    <source>
        <dbReference type="Proteomes" id="UP000776164"/>
    </source>
</evidence>
<protein>
    <submittedName>
        <fullName evidence="3">DNA-binding response OmpR family regulator</fullName>
    </submittedName>
</protein>
<feature type="domain" description="Response regulatory" evidence="2">
    <location>
        <begin position="8"/>
        <end position="56"/>
    </location>
</feature>
<proteinExistence type="predicted"/>
<evidence type="ECO:0000259" key="2">
    <source>
        <dbReference type="PROSITE" id="PS50110"/>
    </source>
</evidence>
<evidence type="ECO:0000256" key="1">
    <source>
        <dbReference type="PROSITE-ProRule" id="PRU00169"/>
    </source>
</evidence>
<evidence type="ECO:0000313" key="3">
    <source>
        <dbReference type="EMBL" id="MBM7472712.1"/>
    </source>
</evidence>
<dbReference type="RefSeq" id="WP_205109667.1">
    <property type="nucleotide sequence ID" value="NZ_BAAAHT010000002.1"/>
</dbReference>
<dbReference type="PROSITE" id="PS50110">
    <property type="entry name" value="RESPONSE_REGULATORY"/>
    <property type="match status" value="1"/>
</dbReference>
<reference evidence="3 4" key="1">
    <citation type="submission" date="2021-01" db="EMBL/GenBank/DDBJ databases">
        <title>Sequencing the genomes of 1000 actinobacteria strains.</title>
        <authorList>
            <person name="Klenk H.-P."/>
        </authorList>
    </citation>
    <scope>NUCLEOTIDE SEQUENCE [LARGE SCALE GENOMIC DNA]</scope>
    <source>
        <strain evidence="3 4">DSM 13057</strain>
    </source>
</reference>
<dbReference type="EMBL" id="JAFBBU010000001">
    <property type="protein sequence ID" value="MBM7472712.1"/>
    <property type="molecule type" value="Genomic_DNA"/>
</dbReference>
<dbReference type="Gene3D" id="3.40.50.2300">
    <property type="match status" value="1"/>
</dbReference>